<reference evidence="2" key="1">
    <citation type="submission" date="2022-12" db="EMBL/GenBank/DDBJ databases">
        <title>Chromosome-level genome assembly of the bean flower thrips Megalurothrips usitatus.</title>
        <authorList>
            <person name="Ma L."/>
            <person name="Liu Q."/>
            <person name="Li H."/>
            <person name="Cai W."/>
        </authorList>
    </citation>
    <scope>NUCLEOTIDE SEQUENCE</scope>
    <source>
        <strain evidence="2">Cailab_2022a</strain>
    </source>
</reference>
<gene>
    <name evidence="2" type="ORF">ONE63_000755</name>
</gene>
<organism evidence="2 3">
    <name type="scientific">Megalurothrips usitatus</name>
    <name type="common">bean blossom thrips</name>
    <dbReference type="NCBI Taxonomy" id="439358"/>
    <lineage>
        <taxon>Eukaryota</taxon>
        <taxon>Metazoa</taxon>
        <taxon>Ecdysozoa</taxon>
        <taxon>Arthropoda</taxon>
        <taxon>Hexapoda</taxon>
        <taxon>Insecta</taxon>
        <taxon>Pterygota</taxon>
        <taxon>Neoptera</taxon>
        <taxon>Paraneoptera</taxon>
        <taxon>Thysanoptera</taxon>
        <taxon>Terebrantia</taxon>
        <taxon>Thripoidea</taxon>
        <taxon>Thripidae</taxon>
        <taxon>Megalurothrips</taxon>
    </lineage>
</organism>
<protein>
    <submittedName>
        <fullName evidence="2">Uncharacterized protein</fullName>
    </submittedName>
</protein>
<name>A0AAV7Y1Z6_9NEOP</name>
<keyword evidence="3" id="KW-1185">Reference proteome</keyword>
<feature type="chain" id="PRO_5043888437" evidence="1">
    <location>
        <begin position="17"/>
        <end position="68"/>
    </location>
</feature>
<evidence type="ECO:0000313" key="2">
    <source>
        <dbReference type="EMBL" id="KAJ1532129.1"/>
    </source>
</evidence>
<keyword evidence="1" id="KW-0732">Signal</keyword>
<evidence type="ECO:0000313" key="3">
    <source>
        <dbReference type="Proteomes" id="UP001075354"/>
    </source>
</evidence>
<feature type="signal peptide" evidence="1">
    <location>
        <begin position="1"/>
        <end position="16"/>
    </location>
</feature>
<dbReference type="Proteomes" id="UP001075354">
    <property type="component" value="Chromosome 1"/>
</dbReference>
<dbReference type="EMBL" id="JAPTSV010000001">
    <property type="protein sequence ID" value="KAJ1532129.1"/>
    <property type="molecule type" value="Genomic_DNA"/>
</dbReference>
<sequence>MKLAVVLFAVLAAASAQYIATTPYSLGSAYYSTGLAGYTGYAGYAYPYAYSAPLAYASPVAYASYLYR</sequence>
<evidence type="ECO:0000256" key="1">
    <source>
        <dbReference type="SAM" id="SignalP"/>
    </source>
</evidence>
<dbReference type="AlphaFoldDB" id="A0AAV7Y1Z6"/>
<accession>A0AAV7Y1Z6</accession>
<comment type="caution">
    <text evidence="2">The sequence shown here is derived from an EMBL/GenBank/DDBJ whole genome shotgun (WGS) entry which is preliminary data.</text>
</comment>
<proteinExistence type="predicted"/>